<keyword evidence="1 2" id="KW-0732">Signal</keyword>
<name>A0A916NFV0_9FLAO</name>
<proteinExistence type="predicted"/>
<organism evidence="4 5">
    <name type="scientific">Parvicella tangerina</name>
    <dbReference type="NCBI Taxonomy" id="2829795"/>
    <lineage>
        <taxon>Bacteria</taxon>
        <taxon>Pseudomonadati</taxon>
        <taxon>Bacteroidota</taxon>
        <taxon>Flavobacteriia</taxon>
        <taxon>Flavobacteriales</taxon>
        <taxon>Parvicellaceae</taxon>
        <taxon>Parvicella</taxon>
    </lineage>
</organism>
<evidence type="ECO:0000256" key="2">
    <source>
        <dbReference type="SAM" id="SignalP"/>
    </source>
</evidence>
<evidence type="ECO:0000313" key="4">
    <source>
        <dbReference type="EMBL" id="CAG5079385.1"/>
    </source>
</evidence>
<evidence type="ECO:0000313" key="5">
    <source>
        <dbReference type="Proteomes" id="UP000683507"/>
    </source>
</evidence>
<feature type="domain" description="Secretion system C-terminal sorting" evidence="3">
    <location>
        <begin position="124"/>
        <end position="190"/>
    </location>
</feature>
<dbReference type="AlphaFoldDB" id="A0A916NFV0"/>
<feature type="signal peptide" evidence="2">
    <location>
        <begin position="1"/>
        <end position="19"/>
    </location>
</feature>
<protein>
    <recommendedName>
        <fullName evidence="3">Secretion system C-terminal sorting domain-containing protein</fullName>
    </recommendedName>
</protein>
<dbReference type="InterPro" id="IPR026444">
    <property type="entry name" value="Secre_tail"/>
</dbReference>
<dbReference type="KEGG" id="ptan:CRYO30217_00931"/>
<dbReference type="Proteomes" id="UP000683507">
    <property type="component" value="Chromosome"/>
</dbReference>
<dbReference type="NCBIfam" id="TIGR04183">
    <property type="entry name" value="Por_Secre_tail"/>
    <property type="match status" value="1"/>
</dbReference>
<sequence>MMKLKFFIALLFAGFSSYGQDITFVSDFELLEVQNGIFVNWEIDSGYTCQGVDILRSDDGVDFYEVGHISGVCGSLSKSVAYSFLDDSPSPGITNHYRLKLNGKGYTEILSLFYQSVPDQGVLVFPNPSLDRNVTVKYANPNQEKMQIEIYDINGHLVFRQISATNEVRINLGAYQSGAYIVRVSSQEESRTLDFSTLILN</sequence>
<reference evidence="4" key="1">
    <citation type="submission" date="2021-04" db="EMBL/GenBank/DDBJ databases">
        <authorList>
            <person name="Rodrigo-Torres L."/>
            <person name="Arahal R. D."/>
            <person name="Lucena T."/>
        </authorList>
    </citation>
    <scope>NUCLEOTIDE SEQUENCE</scope>
    <source>
        <strain evidence="4">AS29M-1</strain>
    </source>
</reference>
<accession>A0A916NFV0</accession>
<gene>
    <name evidence="4" type="ORF">CRYO30217_00931</name>
</gene>
<feature type="chain" id="PRO_5037389292" description="Secretion system C-terminal sorting domain-containing protein" evidence="2">
    <location>
        <begin position="20"/>
        <end position="201"/>
    </location>
</feature>
<keyword evidence="5" id="KW-1185">Reference proteome</keyword>
<dbReference type="EMBL" id="OU015584">
    <property type="protein sequence ID" value="CAG5079385.1"/>
    <property type="molecule type" value="Genomic_DNA"/>
</dbReference>
<dbReference type="Pfam" id="PF18962">
    <property type="entry name" value="Por_Secre_tail"/>
    <property type="match status" value="1"/>
</dbReference>
<evidence type="ECO:0000259" key="3">
    <source>
        <dbReference type="Pfam" id="PF18962"/>
    </source>
</evidence>
<evidence type="ECO:0000256" key="1">
    <source>
        <dbReference type="ARBA" id="ARBA00022729"/>
    </source>
</evidence>